<evidence type="ECO:0000313" key="1">
    <source>
        <dbReference type="EMBL" id="TKI63301.1"/>
    </source>
</evidence>
<gene>
    <name evidence="1" type="ORF">FC756_18360</name>
</gene>
<keyword evidence="2" id="KW-1185">Reference proteome</keyword>
<dbReference type="AlphaFoldDB" id="A0A4U2YT62"/>
<dbReference type="Proteomes" id="UP000308744">
    <property type="component" value="Unassembled WGS sequence"/>
</dbReference>
<protein>
    <submittedName>
        <fullName evidence="1">Uncharacterized protein</fullName>
    </submittedName>
</protein>
<organism evidence="1 2">
    <name type="scientific">Lysinibacillus mangiferihumi</name>
    <dbReference type="NCBI Taxonomy" id="1130819"/>
    <lineage>
        <taxon>Bacteria</taxon>
        <taxon>Bacillati</taxon>
        <taxon>Bacillota</taxon>
        <taxon>Bacilli</taxon>
        <taxon>Bacillales</taxon>
        <taxon>Bacillaceae</taxon>
        <taxon>Lysinibacillus</taxon>
    </lineage>
</organism>
<sequence length="191" mass="22958">MNLEMIYYFASAEFIPGYSWDELEAVYIDFRKNSSEDRLQFKEELLYLKKLLEENKHAQIEQWLKKEMYSTDLDKIELIQKFIEIMLPIIEKYEYNPKIPYVPFQAFKYMLATYITPKNDIIAFNVWEVQHEGDTYISHLMKDVEYIEEAFKQNDASKIGEILKIANNVGVYVLESQYRDEFIQLLKERVS</sequence>
<reference evidence="1 2" key="1">
    <citation type="submission" date="2019-04" db="EMBL/GenBank/DDBJ databases">
        <title>Lysinibacillus genome sequencing.</title>
        <authorList>
            <person name="Dunlap C."/>
        </authorList>
    </citation>
    <scope>NUCLEOTIDE SEQUENCE [LARGE SCALE GENOMIC DNA]</scope>
    <source>
        <strain evidence="1 2">CCTCC AB 2010389</strain>
    </source>
</reference>
<evidence type="ECO:0000313" key="2">
    <source>
        <dbReference type="Proteomes" id="UP000308744"/>
    </source>
</evidence>
<proteinExistence type="predicted"/>
<accession>A0A4U2YT62</accession>
<dbReference type="RefSeq" id="WP_107895007.1">
    <property type="nucleotide sequence ID" value="NZ_PYWM01000006.1"/>
</dbReference>
<name>A0A4U2YT62_9BACI</name>
<comment type="caution">
    <text evidence="1">The sequence shown here is derived from an EMBL/GenBank/DDBJ whole genome shotgun (WGS) entry which is preliminary data.</text>
</comment>
<dbReference type="EMBL" id="SZPU01000068">
    <property type="protein sequence ID" value="TKI63301.1"/>
    <property type="molecule type" value="Genomic_DNA"/>
</dbReference>